<evidence type="ECO:0000313" key="2">
    <source>
        <dbReference type="EMBL" id="KAH1893491.1"/>
    </source>
</evidence>
<evidence type="ECO:0000256" key="1">
    <source>
        <dbReference type="SAM" id="MobiDB-lite"/>
    </source>
</evidence>
<comment type="caution">
    <text evidence="2">The sequence shown here is derived from an EMBL/GenBank/DDBJ whole genome shotgun (WGS) entry which is preliminary data.</text>
</comment>
<accession>A0A9P8N9D6</accession>
<sequence>MFLSSLNPWSQSVSGRRGYIQGAQRTQDKVETQQRELISLKHENQYLKSQAKETNRAHLIDLEKIRRLNDLLSQAREDASTTDKLHHQELNSLYRKISSFQVQHNTLNDEQILAEMRSLNQKLDLWVKYNFNDVRRLSALNCSEPGGQFPRSSTQRWAWIQGTITEMIFHYIFSPQHFGLDDNPWSQFLQYIEDGVEQAHSAVIQQNWRGVTCDAIEQSTRDVRESLMMEIITSVEEQFAEYSPMEETPRKRQLGELLQRCATFKDALSRQKDLFHFFRSQPGDDFSMTSMTFAGGCGDLAAKVRICLWPGLAKRTQNTTGCTFEPELVWTVH</sequence>
<reference evidence="2" key="1">
    <citation type="submission" date="2021-08" db="EMBL/GenBank/DDBJ databases">
        <title>Global Aspergillus fumigatus from environmental and clinical sources.</title>
        <authorList>
            <person name="Barber A."/>
            <person name="Sae-Ong T."/>
        </authorList>
    </citation>
    <scope>NUCLEOTIDE SEQUENCE</scope>
    <source>
        <strain evidence="2">NRZ-2016-071</strain>
    </source>
</reference>
<gene>
    <name evidence="2" type="ORF">KXV57_002906</name>
</gene>
<feature type="region of interest" description="Disordered" evidence="1">
    <location>
        <begin position="1"/>
        <end position="26"/>
    </location>
</feature>
<organism evidence="2 3">
    <name type="scientific">Aspergillus fumigatus</name>
    <name type="common">Neosartorya fumigata</name>
    <dbReference type="NCBI Taxonomy" id="746128"/>
    <lineage>
        <taxon>Eukaryota</taxon>
        <taxon>Fungi</taxon>
        <taxon>Dikarya</taxon>
        <taxon>Ascomycota</taxon>
        <taxon>Pezizomycotina</taxon>
        <taxon>Eurotiomycetes</taxon>
        <taxon>Eurotiomycetidae</taxon>
        <taxon>Eurotiales</taxon>
        <taxon>Aspergillaceae</taxon>
        <taxon>Aspergillus</taxon>
        <taxon>Aspergillus subgen. Fumigati</taxon>
    </lineage>
</organism>
<evidence type="ECO:0000313" key="3">
    <source>
        <dbReference type="Proteomes" id="UP000813423"/>
    </source>
</evidence>
<dbReference type="Proteomes" id="UP000813423">
    <property type="component" value="Unassembled WGS sequence"/>
</dbReference>
<name>A0A9P8N9D6_ASPFM</name>
<dbReference type="EMBL" id="JAIBSC010000180">
    <property type="protein sequence ID" value="KAH1893491.1"/>
    <property type="molecule type" value="Genomic_DNA"/>
</dbReference>
<protein>
    <submittedName>
        <fullName evidence="2">Uncharacterized protein</fullName>
    </submittedName>
</protein>
<proteinExistence type="predicted"/>
<dbReference type="AlphaFoldDB" id="A0A9P8N9D6"/>
<feature type="compositionally biased region" description="Polar residues" evidence="1">
    <location>
        <begin position="1"/>
        <end position="14"/>
    </location>
</feature>